<dbReference type="PANTHER" id="PTHR32002">
    <property type="entry name" value="PROTEIN NLP8"/>
    <property type="match status" value="1"/>
</dbReference>
<name>A0AAV1DWT8_OLDCO</name>
<feature type="compositionally biased region" description="Polar residues" evidence="1">
    <location>
        <begin position="373"/>
        <end position="384"/>
    </location>
</feature>
<gene>
    <name evidence="3" type="ORF">OLC1_LOCUS18647</name>
</gene>
<dbReference type="InterPro" id="IPR055081">
    <property type="entry name" value="NLP1-9_GAF"/>
</dbReference>
<feature type="compositionally biased region" description="Polar residues" evidence="1">
    <location>
        <begin position="26"/>
        <end position="35"/>
    </location>
</feature>
<dbReference type="EMBL" id="OX459123">
    <property type="protein sequence ID" value="CAI9111163.1"/>
    <property type="molecule type" value="Genomic_DNA"/>
</dbReference>
<organism evidence="3 4">
    <name type="scientific">Oldenlandia corymbosa var. corymbosa</name>
    <dbReference type="NCBI Taxonomy" id="529605"/>
    <lineage>
        <taxon>Eukaryota</taxon>
        <taxon>Viridiplantae</taxon>
        <taxon>Streptophyta</taxon>
        <taxon>Embryophyta</taxon>
        <taxon>Tracheophyta</taxon>
        <taxon>Spermatophyta</taxon>
        <taxon>Magnoliopsida</taxon>
        <taxon>eudicotyledons</taxon>
        <taxon>Gunneridae</taxon>
        <taxon>Pentapetalae</taxon>
        <taxon>asterids</taxon>
        <taxon>lamiids</taxon>
        <taxon>Gentianales</taxon>
        <taxon>Rubiaceae</taxon>
        <taxon>Rubioideae</taxon>
        <taxon>Spermacoceae</taxon>
        <taxon>Hedyotis-Oldenlandia complex</taxon>
        <taxon>Oldenlandia</taxon>
    </lineage>
</organism>
<sequence length="545" mass="61310">MASRGRGRPRKGDNWSSIHCNPIPPSRTNQPSPGSARNPEPRRSQPIPWANQNKIKSFLECEAISKKGEVLVQLWNPVKDSCRKTRITLSAPNQSIGFGRITRDNDGLFRFRSYCLDDFTVVEDDGNPVSPFGRVWKQKFPEYCPNIECYSTQEFPPREFSIACGIKQYWALPLYEVYDVLDKVRKKHQLPLIQVWVPRMYNGHEGVVKGDTNPSSSSNAESWMITELFPHLTSIDCNMRFASEVYQMASKTTCLVKAGKGLVGKAYSLKRTCFLTDTSRFSINIYPLEIDNCGDHHQEDDDCQKEKKLEWVQQLHPIDLDNLENAENWMSFSFAALLLLNLPLCENIATCLPPDWDQELKPLSLQPPISRVDVTNSEGSSNNAQDEDNKSAASNIKINLNDNNSGLAECPDRAKNLDNLSADSNIRITLKEKNFGVSDCPNAQQDKKNKSICDELWGPLVKKNNVDHIRSTPKIPSSSVQLDGVEEVLKQFEIRSCSSDKVSDQAKDISIAPPKNGGIDGSNDLGREELRRELGKRFKSKGGES</sequence>
<dbReference type="AlphaFoldDB" id="A0AAV1DWT8"/>
<evidence type="ECO:0000313" key="4">
    <source>
        <dbReference type="Proteomes" id="UP001161247"/>
    </source>
</evidence>
<feature type="domain" description="NLP1-9 GAF" evidence="2">
    <location>
        <begin position="174"/>
        <end position="288"/>
    </location>
</feature>
<dbReference type="InterPro" id="IPR045012">
    <property type="entry name" value="NLP"/>
</dbReference>
<accession>A0AAV1DWT8</accession>
<evidence type="ECO:0000256" key="1">
    <source>
        <dbReference type="SAM" id="MobiDB-lite"/>
    </source>
</evidence>
<feature type="region of interest" description="Disordered" evidence="1">
    <location>
        <begin position="1"/>
        <end position="49"/>
    </location>
</feature>
<keyword evidence="4" id="KW-1185">Reference proteome</keyword>
<evidence type="ECO:0000313" key="3">
    <source>
        <dbReference type="EMBL" id="CAI9111163.1"/>
    </source>
</evidence>
<proteinExistence type="predicted"/>
<dbReference type="Proteomes" id="UP001161247">
    <property type="component" value="Chromosome 6"/>
</dbReference>
<feature type="region of interest" description="Disordered" evidence="1">
    <location>
        <begin position="498"/>
        <end position="527"/>
    </location>
</feature>
<evidence type="ECO:0000259" key="2">
    <source>
        <dbReference type="Pfam" id="PF22922"/>
    </source>
</evidence>
<feature type="region of interest" description="Disordered" evidence="1">
    <location>
        <begin position="371"/>
        <end position="391"/>
    </location>
</feature>
<protein>
    <submittedName>
        <fullName evidence="3">OLC1v1011314C1</fullName>
    </submittedName>
</protein>
<dbReference type="PANTHER" id="PTHR32002:SF35">
    <property type="entry name" value="PROTEIN NLP6"/>
    <property type="match status" value="1"/>
</dbReference>
<dbReference type="GO" id="GO:0003700">
    <property type="term" value="F:DNA-binding transcription factor activity"/>
    <property type="evidence" value="ECO:0007669"/>
    <property type="project" value="InterPro"/>
</dbReference>
<reference evidence="3" key="1">
    <citation type="submission" date="2023-03" db="EMBL/GenBank/DDBJ databases">
        <authorList>
            <person name="Julca I."/>
        </authorList>
    </citation>
    <scope>NUCLEOTIDE SEQUENCE</scope>
</reference>
<dbReference type="Pfam" id="PF22922">
    <property type="entry name" value="GAF_NLP"/>
    <property type="match status" value="1"/>
</dbReference>